<proteinExistence type="predicted"/>
<protein>
    <submittedName>
        <fullName evidence="3">Ogr/Delta-like zinc finger family protein</fullName>
    </submittedName>
</protein>
<feature type="domain" description="Zinc finger Ogr/Delta-type" evidence="2">
    <location>
        <begin position="18"/>
        <end position="64"/>
    </location>
</feature>
<dbReference type="OrthoDB" id="7510608at2"/>
<keyword evidence="4" id="KW-1185">Reference proteome</keyword>
<organism evidence="3 4">
    <name type="scientific">Asticcacaulis biprosthecium C19</name>
    <dbReference type="NCBI Taxonomy" id="715226"/>
    <lineage>
        <taxon>Bacteria</taxon>
        <taxon>Pseudomonadati</taxon>
        <taxon>Pseudomonadota</taxon>
        <taxon>Alphaproteobacteria</taxon>
        <taxon>Caulobacterales</taxon>
        <taxon>Caulobacteraceae</taxon>
        <taxon>Asticcacaulis</taxon>
    </lineage>
</organism>
<evidence type="ECO:0000259" key="2">
    <source>
        <dbReference type="Pfam" id="PF04606"/>
    </source>
</evidence>
<dbReference type="AlphaFoldDB" id="F4QJ16"/>
<name>F4QJ16_9CAUL</name>
<accession>F4QJ16</accession>
<reference evidence="4" key="1">
    <citation type="submission" date="2011-03" db="EMBL/GenBank/DDBJ databases">
        <title>Draft genome sequence of Brevundimonas diminuta.</title>
        <authorList>
            <person name="Brown P.J.B."/>
            <person name="Buechlein A."/>
            <person name="Hemmerich C."/>
            <person name="Brun Y.V."/>
        </authorList>
    </citation>
    <scope>NUCLEOTIDE SEQUENCE [LARGE SCALE GENOMIC DNA]</scope>
    <source>
        <strain evidence="4">C19</strain>
    </source>
</reference>
<evidence type="ECO:0000313" key="3">
    <source>
        <dbReference type="EMBL" id="EGF93079.1"/>
    </source>
</evidence>
<dbReference type="EMBL" id="GL883077">
    <property type="protein sequence ID" value="EGF93079.1"/>
    <property type="molecule type" value="Genomic_DNA"/>
</dbReference>
<feature type="region of interest" description="Disordered" evidence="1">
    <location>
        <begin position="75"/>
        <end position="107"/>
    </location>
</feature>
<dbReference type="eggNOG" id="ENOG5033AEK">
    <property type="taxonomic scope" value="Bacteria"/>
</dbReference>
<dbReference type="InterPro" id="IPR007684">
    <property type="entry name" value="Znf_Ogr/Delta"/>
</dbReference>
<dbReference type="RefSeq" id="WP_006272267.1">
    <property type="nucleotide sequence ID" value="NZ_GL883077.1"/>
</dbReference>
<dbReference type="HOGENOM" id="CLU_2204615_0_0_5"/>
<evidence type="ECO:0000256" key="1">
    <source>
        <dbReference type="SAM" id="MobiDB-lite"/>
    </source>
</evidence>
<dbReference type="Pfam" id="PF04606">
    <property type="entry name" value="Ogr_Delta"/>
    <property type="match status" value="1"/>
</dbReference>
<dbReference type="STRING" id="715226.ABI_15190"/>
<evidence type="ECO:0000313" key="4">
    <source>
        <dbReference type="Proteomes" id="UP000006512"/>
    </source>
</evidence>
<gene>
    <name evidence="3" type="ORF">ABI_15190</name>
</gene>
<dbReference type="Proteomes" id="UP000006512">
    <property type="component" value="Unassembled WGS sequence"/>
</dbReference>
<sequence>MTEPKTATAGISKGITFHCPVCTAAARSRTSNKETHLLRTFWFQCTDLECGHTWEAHLSFVKTLSPSAFGPVSHMAPLRRPPSPPLAGTELNITHPRIGADPPPLPG</sequence>